<dbReference type="Gene3D" id="3.40.50.720">
    <property type="entry name" value="NAD(P)-binding Rossmann-like Domain"/>
    <property type="match status" value="1"/>
</dbReference>
<dbReference type="Gene3D" id="3.40.50.12550">
    <property type="entry name" value="Ubiquitin-activating enzyme E1, inactive adenylation domain, subdomain 2"/>
    <property type="match status" value="1"/>
</dbReference>
<comment type="caution">
    <text evidence="2">The sequence shown here is derived from an EMBL/GenBank/DDBJ whole genome shotgun (WGS) entry which is preliminary data.</text>
</comment>
<dbReference type="InterPro" id="IPR045886">
    <property type="entry name" value="ThiF/MoeB/HesA"/>
</dbReference>
<proteinExistence type="predicted"/>
<organism evidence="2 3">
    <name type="scientific">Auxenochlorella protothecoides</name>
    <name type="common">Green microalga</name>
    <name type="synonym">Chlorella protothecoides</name>
    <dbReference type="NCBI Taxonomy" id="3075"/>
    <lineage>
        <taxon>Eukaryota</taxon>
        <taxon>Viridiplantae</taxon>
        <taxon>Chlorophyta</taxon>
        <taxon>core chlorophytes</taxon>
        <taxon>Trebouxiophyceae</taxon>
        <taxon>Chlorellales</taxon>
        <taxon>Chlorellaceae</taxon>
        <taxon>Auxenochlorella</taxon>
    </lineage>
</organism>
<dbReference type="EMBL" id="QOKY01000128">
    <property type="protein sequence ID" value="RMZ57394.1"/>
    <property type="molecule type" value="Genomic_DNA"/>
</dbReference>
<dbReference type="GO" id="GO:0005737">
    <property type="term" value="C:cytoplasm"/>
    <property type="evidence" value="ECO:0007669"/>
    <property type="project" value="TreeGrafter"/>
</dbReference>
<dbReference type="GO" id="GO:0045116">
    <property type="term" value="P:protein neddylation"/>
    <property type="evidence" value="ECO:0007669"/>
    <property type="project" value="TreeGrafter"/>
</dbReference>
<name>A0A3M7L5L7_AUXPR</name>
<feature type="domain" description="THIF-type NAD/FAD binding fold" evidence="1">
    <location>
        <begin position="41"/>
        <end position="523"/>
    </location>
</feature>
<dbReference type="Pfam" id="PF00899">
    <property type="entry name" value="ThiF"/>
    <property type="match status" value="1"/>
</dbReference>
<dbReference type="InterPro" id="IPR035985">
    <property type="entry name" value="Ubiquitin-activating_enz"/>
</dbReference>
<evidence type="ECO:0000313" key="3">
    <source>
        <dbReference type="Proteomes" id="UP000279271"/>
    </source>
</evidence>
<dbReference type="PANTHER" id="PTHR10953:SF29">
    <property type="entry name" value="NEDD8-ACTIVATING ENZYME E1 REGULATORY SUBUNIT"/>
    <property type="match status" value="1"/>
</dbReference>
<dbReference type="AlphaFoldDB" id="A0A3M7L5L7"/>
<reference evidence="3" key="1">
    <citation type="journal article" date="2018" name="Algal Res.">
        <title>Characterization of plant carbon substrate utilization by Auxenochlorella protothecoides.</title>
        <authorList>
            <person name="Vogler B.W."/>
            <person name="Starkenburg S.R."/>
            <person name="Sudasinghe N."/>
            <person name="Schambach J.Y."/>
            <person name="Rollin J.A."/>
            <person name="Pattathil S."/>
            <person name="Barry A.N."/>
        </authorList>
    </citation>
    <scope>NUCLEOTIDE SEQUENCE [LARGE SCALE GENOMIC DNA]</scope>
    <source>
        <strain evidence="3">UTEX 25</strain>
    </source>
</reference>
<dbReference type="SUPFAM" id="SSF69572">
    <property type="entry name" value="Activating enzymes of the ubiquitin-like proteins"/>
    <property type="match status" value="1"/>
</dbReference>
<evidence type="ECO:0000313" key="2">
    <source>
        <dbReference type="EMBL" id="RMZ57394.1"/>
    </source>
</evidence>
<dbReference type="Proteomes" id="UP000279271">
    <property type="component" value="Unassembled WGS sequence"/>
</dbReference>
<sequence>IYYCKTTLASQSALMASAEAGSPSSSGAPTCSPARESRVRYDRGMRIWGAEGQDALERASVCLLHAGPTGAEALKNLVLGGIRSFTVVDGERVGPQDLGNNFMIDQDALGRPRAEVVTASLKELNEAVGGSYVVDEPAQLISSNPSFFHEYDLVIGAQLRCSDAAALDAVCRERGIPLILGRAYGLVGLVQVCVAEHCVVESKPDNTIEDLRAAAAWAATHGAPFPRTSAEKADFKEGLRSLQRCIEGVPVEEENITEAIANAHRVWSGSSAPTPELVRLFQDEACQHLRAGSSPFWICVAALSRFVASNAAGALPLEGNIPDMHAGSQEFLALQRLYRAKAEADAQEVEGLAHDVAGAAGASVSRVTSAYVRSVCKNARRLRVIRCPALHPDGLPVRTEPEKGGTDALRQALASEDATASTAAFSVLVPAADRYYRTHQRFPGSLHGSEVPEGEVSQLHAIAQGLLAESGISGVHLPEDATTELVRWGGAELHCVAAIIGSIASQEAIKLLTGQFVPLAGTLFYSTLQIGTMLAAVATRSARPAACFREMGTRPNSGLGIGRRILDSLRQAKDSLVSPSSKGAKQRSLPDALSDLEGVVTNPQLPPSILDGNREMLRRLQGFCLRLSMPSSFPPKETLRVQFAVKKPKGIDYARGLLRTTGADCEESVRADLAALFQRAGVDPSFSFQDREFFGGRAAFLRAMMRKTAGARDACDALLKVLSAHLFGWDMLAHPEESAAAKKESAALRWKLRMQQMDPLFGALAALPWVVEVDPEKARHVQTTVLDSLEGDGWDVRGAVHKIWAGARDYKALRVGVDPGSCDAIKAVLEHTRRYDEQYGHKVYLPQ</sequence>
<accession>A0A3M7L5L7</accession>
<protein>
    <recommendedName>
        <fullName evidence="1">THIF-type NAD/FAD binding fold domain-containing protein</fullName>
    </recommendedName>
</protein>
<dbReference type="InterPro" id="IPR000594">
    <property type="entry name" value="ThiF_NAD_FAD-bd"/>
</dbReference>
<feature type="non-terminal residue" evidence="2">
    <location>
        <position position="1"/>
    </location>
</feature>
<evidence type="ECO:0000259" key="1">
    <source>
        <dbReference type="Pfam" id="PF00899"/>
    </source>
</evidence>
<dbReference type="PANTHER" id="PTHR10953">
    <property type="entry name" value="UBIQUITIN-ACTIVATING ENZYME E1"/>
    <property type="match status" value="1"/>
</dbReference>
<dbReference type="GO" id="GO:0019781">
    <property type="term" value="F:NEDD8 activating enzyme activity"/>
    <property type="evidence" value="ECO:0007669"/>
    <property type="project" value="TreeGrafter"/>
</dbReference>
<gene>
    <name evidence="2" type="ORF">APUTEX25_004228</name>
</gene>